<dbReference type="InterPro" id="IPR001509">
    <property type="entry name" value="Epimerase_deHydtase"/>
</dbReference>
<accession>A0A5C5YW68</accession>
<dbReference type="EMBL" id="SJPJ01000001">
    <property type="protein sequence ID" value="TWT79011.1"/>
    <property type="molecule type" value="Genomic_DNA"/>
</dbReference>
<comment type="caution">
    <text evidence="2">The sequence shown here is derived from an EMBL/GenBank/DDBJ whole genome shotgun (WGS) entry which is preliminary data.</text>
</comment>
<dbReference type="SUPFAM" id="SSF51735">
    <property type="entry name" value="NAD(P)-binding Rossmann-fold domains"/>
    <property type="match status" value="1"/>
</dbReference>
<proteinExistence type="predicted"/>
<evidence type="ECO:0000259" key="1">
    <source>
        <dbReference type="Pfam" id="PF01370"/>
    </source>
</evidence>
<dbReference type="GO" id="GO:0008460">
    <property type="term" value="F:dTDP-glucose 4,6-dehydratase activity"/>
    <property type="evidence" value="ECO:0007669"/>
    <property type="project" value="UniProtKB-EC"/>
</dbReference>
<protein>
    <submittedName>
        <fullName evidence="2">dTDP-glucose 4,6-dehydratase</fullName>
        <ecNumber evidence="2">4.2.1.46</ecNumber>
    </submittedName>
</protein>
<dbReference type="Proteomes" id="UP000315010">
    <property type="component" value="Unassembled WGS sequence"/>
</dbReference>
<evidence type="ECO:0000313" key="3">
    <source>
        <dbReference type="Proteomes" id="UP000315010"/>
    </source>
</evidence>
<evidence type="ECO:0000313" key="2">
    <source>
        <dbReference type="EMBL" id="TWT79011.1"/>
    </source>
</evidence>
<dbReference type="GO" id="GO:0005737">
    <property type="term" value="C:cytoplasm"/>
    <property type="evidence" value="ECO:0007669"/>
    <property type="project" value="TreeGrafter"/>
</dbReference>
<dbReference type="InterPro" id="IPR036291">
    <property type="entry name" value="NAD(P)-bd_dom_sf"/>
</dbReference>
<organism evidence="2 3">
    <name type="scientific">Novipirellula herctigrandis</name>
    <dbReference type="NCBI Taxonomy" id="2527986"/>
    <lineage>
        <taxon>Bacteria</taxon>
        <taxon>Pseudomonadati</taxon>
        <taxon>Planctomycetota</taxon>
        <taxon>Planctomycetia</taxon>
        <taxon>Pirellulales</taxon>
        <taxon>Pirellulaceae</taxon>
        <taxon>Novipirellula</taxon>
    </lineage>
</organism>
<dbReference type="RefSeq" id="WP_146394227.1">
    <property type="nucleotide sequence ID" value="NZ_SJPJ01000001.1"/>
</dbReference>
<dbReference type="PANTHER" id="PTHR48079">
    <property type="entry name" value="PROTEIN YEEZ"/>
    <property type="match status" value="1"/>
</dbReference>
<gene>
    <name evidence="2" type="primary">rmlB_1</name>
    <name evidence="2" type="ORF">CA13_04080</name>
</gene>
<dbReference type="InterPro" id="IPR051783">
    <property type="entry name" value="NAD(P)-dependent_oxidoreduct"/>
</dbReference>
<keyword evidence="3" id="KW-1185">Reference proteome</keyword>
<dbReference type="Pfam" id="PF01370">
    <property type="entry name" value="Epimerase"/>
    <property type="match status" value="1"/>
</dbReference>
<dbReference type="OrthoDB" id="9811743at2"/>
<keyword evidence="2" id="KW-0456">Lyase</keyword>
<feature type="domain" description="NAD-dependent epimerase/dehydratase" evidence="1">
    <location>
        <begin position="5"/>
        <end position="218"/>
    </location>
</feature>
<dbReference type="GO" id="GO:0004029">
    <property type="term" value="F:aldehyde dehydrogenase (NAD+) activity"/>
    <property type="evidence" value="ECO:0007669"/>
    <property type="project" value="TreeGrafter"/>
</dbReference>
<dbReference type="EC" id="4.2.1.46" evidence="2"/>
<name>A0A5C5YW68_9BACT</name>
<reference evidence="2 3" key="1">
    <citation type="submission" date="2019-02" db="EMBL/GenBank/DDBJ databases">
        <title>Deep-cultivation of Planctomycetes and their phenomic and genomic characterization uncovers novel biology.</title>
        <authorList>
            <person name="Wiegand S."/>
            <person name="Jogler M."/>
            <person name="Boedeker C."/>
            <person name="Pinto D."/>
            <person name="Vollmers J."/>
            <person name="Rivas-Marin E."/>
            <person name="Kohn T."/>
            <person name="Peeters S.H."/>
            <person name="Heuer A."/>
            <person name="Rast P."/>
            <person name="Oberbeckmann S."/>
            <person name="Bunk B."/>
            <person name="Jeske O."/>
            <person name="Meyerdierks A."/>
            <person name="Storesund J.E."/>
            <person name="Kallscheuer N."/>
            <person name="Luecker S."/>
            <person name="Lage O.M."/>
            <person name="Pohl T."/>
            <person name="Merkel B.J."/>
            <person name="Hornburger P."/>
            <person name="Mueller R.-W."/>
            <person name="Bruemmer F."/>
            <person name="Labrenz M."/>
            <person name="Spormann A.M."/>
            <person name="Op Den Camp H."/>
            <person name="Overmann J."/>
            <person name="Amann R."/>
            <person name="Jetten M.S.M."/>
            <person name="Mascher T."/>
            <person name="Medema M.H."/>
            <person name="Devos D.P."/>
            <person name="Kaster A.-K."/>
            <person name="Ovreas L."/>
            <person name="Rohde M."/>
            <person name="Galperin M.Y."/>
            <person name="Jogler C."/>
        </authorList>
    </citation>
    <scope>NUCLEOTIDE SEQUENCE [LARGE SCALE GENOMIC DNA]</scope>
    <source>
        <strain evidence="2 3">CA13</strain>
    </source>
</reference>
<sequence>METLFITGATGFIGSHLVREAIRNQYHCRCLVREGSKTDCLPCDSVELIRGDLFRPETYAHALEHVDGVIHLAGQTHAIDKDALFRVNARACGFFADTLASRDHKPRIVSVSSLAAAGPVLRQKSIRDELDPPTPVSLYGKSKLAGEKEWLKRADQLPITILRPGIVYGPGDRNIAEMVRTIYRYRLHITVGFKTPPLSLVHVDDLVQVLLRAVHDGETLRNAKAQPKSNTDESQGIYFVCDDRQFPNYRQFGKQIAEALEVSVLVWPIWRWVGHIAGLSVGTVAQMRGKSSIINIDKVKEATVRSWASSSQKAREQLALQPRQTLIENLKKDARWYVDNGWA</sequence>
<dbReference type="AlphaFoldDB" id="A0A5C5YW68"/>
<dbReference type="Gene3D" id="3.40.50.720">
    <property type="entry name" value="NAD(P)-binding Rossmann-like Domain"/>
    <property type="match status" value="1"/>
</dbReference>
<dbReference type="PANTHER" id="PTHR48079:SF6">
    <property type="entry name" value="NAD(P)-BINDING DOMAIN-CONTAINING PROTEIN-RELATED"/>
    <property type="match status" value="1"/>
</dbReference>